<dbReference type="InterPro" id="IPR017441">
    <property type="entry name" value="Protein_kinase_ATP_BS"/>
</dbReference>
<dbReference type="Gene3D" id="1.10.510.10">
    <property type="entry name" value="Transferase(Phosphotransferase) domain 1"/>
    <property type="match status" value="1"/>
</dbReference>
<comment type="subcellular location">
    <subcellularLocation>
        <location evidence="1">Cell membrane</location>
        <topology evidence="1">Single-pass type I membrane protein</topology>
    </subcellularLocation>
</comment>
<feature type="transmembrane region" description="Helical" evidence="18">
    <location>
        <begin position="273"/>
        <end position="295"/>
    </location>
</feature>
<dbReference type="GO" id="GO:0030246">
    <property type="term" value="F:carbohydrate binding"/>
    <property type="evidence" value="ECO:0007669"/>
    <property type="project" value="UniProtKB-KW"/>
</dbReference>
<evidence type="ECO:0000256" key="14">
    <source>
        <dbReference type="ARBA" id="ARBA00023136"/>
    </source>
</evidence>
<dbReference type="InterPro" id="IPR011009">
    <property type="entry name" value="Kinase-like_dom_sf"/>
</dbReference>
<dbReference type="PROSITE" id="PS00108">
    <property type="entry name" value="PROTEIN_KINASE_ST"/>
    <property type="match status" value="1"/>
</dbReference>
<keyword evidence="7 18" id="KW-0812">Transmembrane</keyword>
<dbReference type="InterPro" id="IPR008271">
    <property type="entry name" value="Ser/Thr_kinase_AS"/>
</dbReference>
<dbReference type="SMART" id="SM00220">
    <property type="entry name" value="S_TKc"/>
    <property type="match status" value="1"/>
</dbReference>
<dbReference type="InterPro" id="IPR000719">
    <property type="entry name" value="Prot_kinase_dom"/>
</dbReference>
<keyword evidence="10 17" id="KW-0547">Nucleotide-binding</keyword>
<evidence type="ECO:0000256" key="18">
    <source>
        <dbReference type="SAM" id="Phobius"/>
    </source>
</evidence>
<dbReference type="SUPFAM" id="SSF49899">
    <property type="entry name" value="Concanavalin A-like lectins/glucanases"/>
    <property type="match status" value="1"/>
</dbReference>
<dbReference type="GO" id="GO:0005886">
    <property type="term" value="C:plasma membrane"/>
    <property type="evidence" value="ECO:0000318"/>
    <property type="project" value="GO_Central"/>
</dbReference>
<dbReference type="PROSITE" id="PS00107">
    <property type="entry name" value="PROTEIN_KINASE_ATP"/>
    <property type="match status" value="1"/>
</dbReference>
<dbReference type="FunFam" id="1.10.510.10:FF:000240">
    <property type="entry name" value="Lectin-domain containing receptor kinase A4.3"/>
    <property type="match status" value="1"/>
</dbReference>
<keyword evidence="6" id="KW-0808">Transferase</keyword>
<name>A0A061F680_THECC</name>
<dbReference type="Proteomes" id="UP000026915">
    <property type="component" value="Chromosome 7"/>
</dbReference>
<dbReference type="FunFam" id="3.30.200.20:FF:000168">
    <property type="entry name" value="L-type lectin-domain containing receptor kinase IX.1"/>
    <property type="match status" value="1"/>
</dbReference>
<dbReference type="GO" id="GO:0002229">
    <property type="term" value="P:defense response to oomycetes"/>
    <property type="evidence" value="ECO:0007669"/>
    <property type="project" value="UniProtKB-ARBA"/>
</dbReference>
<organism evidence="21 22">
    <name type="scientific">Theobroma cacao</name>
    <name type="common">Cacao</name>
    <name type="synonym">Cocoa</name>
    <dbReference type="NCBI Taxonomy" id="3641"/>
    <lineage>
        <taxon>Eukaryota</taxon>
        <taxon>Viridiplantae</taxon>
        <taxon>Streptophyta</taxon>
        <taxon>Embryophyta</taxon>
        <taxon>Tracheophyta</taxon>
        <taxon>Spermatophyta</taxon>
        <taxon>Magnoliopsida</taxon>
        <taxon>eudicotyledons</taxon>
        <taxon>Gunneridae</taxon>
        <taxon>Pentapetalae</taxon>
        <taxon>rosids</taxon>
        <taxon>malvids</taxon>
        <taxon>Malvales</taxon>
        <taxon>Malvaceae</taxon>
        <taxon>Byttnerioideae</taxon>
        <taxon>Theobroma</taxon>
    </lineage>
</organism>
<dbReference type="InterPro" id="IPR013320">
    <property type="entry name" value="ConA-like_dom_sf"/>
</dbReference>
<dbReference type="InterPro" id="IPR001245">
    <property type="entry name" value="Ser-Thr/Tyr_kinase_cat_dom"/>
</dbReference>
<evidence type="ECO:0000256" key="17">
    <source>
        <dbReference type="PROSITE-ProRule" id="PRU10141"/>
    </source>
</evidence>
<protein>
    <submittedName>
        <fullName evidence="21">Concanavalin A lectin protein kinase family protein</fullName>
    </submittedName>
</protein>
<dbReference type="InterPro" id="IPR001220">
    <property type="entry name" value="Legume_lectin_dom"/>
</dbReference>
<sequence length="650" mass="72557">MDFFIQQLTIFATFLCFLPLIDSVSFNITHFGSNMTDIEYRGDASPSAGAMNLTKDSLYRLGQVICTEPVRLQDFGTKQLTDFTTHFSFTIDTLGPDNLDYGDGIVFFIVPVGFQSPENSTGGGLGLFPNTLISELSQQKHQIVLVEFDSFANLETDPPYEHVGININSLNSSVYTPWNASFHSGDTADAWISYNASTKNLTVSWRYKATSNPQENSSLSFHVDLREVLPMEWVKVGIGAATGLYHEKHILKSWQFSSSLASKQTKGSKTDKIIMIALLCFGAPVVGCIVAYFTIWGKKIGNKQENPEGISLICIIHDLERGAGPRRFSYKDLISATNNFSDDRKLGQGGFGAVYKGHLPELDIDVAVKKFSRGSKQGEKEYLAEVTIVSRLRHRNLVQLIGWCHDRGHFLLVYEFMPNGSLDSHLFSHNCTLTWAVRYKICLGLATAMFYLHNDWEQCVVHRDIKAGNVLLDSGFNVKLGDFGLARLVDHELDPRTTCLAGTLGYMAPEYVISGKASSKSDVYSFGVVTLELVIGRRARDPRNDEMGLVEWVWDLYRRGEPLSAVDERLQMGFDEQQAKCMVMVGLWCAHPDYTLRPSIRQAIQVLNFEAGMPDLPLQMPIPMYQVPLASPTESFAEPLISNSFSTTGR</sequence>
<keyword evidence="16" id="KW-0325">Glycoprotein</keyword>
<evidence type="ECO:0000256" key="4">
    <source>
        <dbReference type="ARBA" id="ARBA00022475"/>
    </source>
</evidence>
<evidence type="ECO:0000256" key="16">
    <source>
        <dbReference type="ARBA" id="ARBA00023180"/>
    </source>
</evidence>
<dbReference type="Gene3D" id="3.30.200.20">
    <property type="entry name" value="Phosphorylase Kinase, domain 1"/>
    <property type="match status" value="1"/>
</dbReference>
<evidence type="ECO:0000256" key="9">
    <source>
        <dbReference type="ARBA" id="ARBA00022734"/>
    </source>
</evidence>
<evidence type="ECO:0000256" key="13">
    <source>
        <dbReference type="ARBA" id="ARBA00022989"/>
    </source>
</evidence>
<evidence type="ECO:0000256" key="5">
    <source>
        <dbReference type="ARBA" id="ARBA00022527"/>
    </source>
</evidence>
<keyword evidence="14 18" id="KW-0472">Membrane</keyword>
<comment type="similarity">
    <text evidence="2">In the N-terminal section; belongs to the leguminous lectin family.</text>
</comment>
<dbReference type="Gene3D" id="2.60.120.200">
    <property type="match status" value="1"/>
</dbReference>
<dbReference type="InParanoid" id="A0A061F680"/>
<keyword evidence="5" id="KW-0723">Serine/threonine-protein kinase</keyword>
<evidence type="ECO:0000256" key="1">
    <source>
        <dbReference type="ARBA" id="ARBA00004251"/>
    </source>
</evidence>
<dbReference type="CDD" id="cd06899">
    <property type="entry name" value="lectin_legume_LecRK_Arcelin_ConA"/>
    <property type="match status" value="1"/>
</dbReference>
<dbReference type="InterPro" id="IPR050528">
    <property type="entry name" value="L-type_Lectin-RKs"/>
</dbReference>
<evidence type="ECO:0000259" key="20">
    <source>
        <dbReference type="PROSITE" id="PS50011"/>
    </source>
</evidence>
<evidence type="ECO:0000256" key="8">
    <source>
        <dbReference type="ARBA" id="ARBA00022729"/>
    </source>
</evidence>
<dbReference type="EMBL" id="CM001885">
    <property type="protein sequence ID" value="EOY12551.1"/>
    <property type="molecule type" value="Genomic_DNA"/>
</dbReference>
<proteinExistence type="inferred from homology"/>
<evidence type="ECO:0000313" key="22">
    <source>
        <dbReference type="Proteomes" id="UP000026915"/>
    </source>
</evidence>
<evidence type="ECO:0000313" key="21">
    <source>
        <dbReference type="EMBL" id="EOY12551.1"/>
    </source>
</evidence>
<comment type="similarity">
    <text evidence="3">In the C-terminal section; belongs to the protein kinase superfamily. Ser/Thr protein kinase family.</text>
</comment>
<keyword evidence="8 19" id="KW-0732">Signal</keyword>
<accession>A0A061F680</accession>
<dbReference type="PANTHER" id="PTHR27007">
    <property type="match status" value="1"/>
</dbReference>
<evidence type="ECO:0000256" key="6">
    <source>
        <dbReference type="ARBA" id="ARBA00022679"/>
    </source>
</evidence>
<evidence type="ECO:0000256" key="15">
    <source>
        <dbReference type="ARBA" id="ARBA00023170"/>
    </source>
</evidence>
<evidence type="ECO:0000256" key="3">
    <source>
        <dbReference type="ARBA" id="ARBA00010217"/>
    </source>
</evidence>
<dbReference type="Pfam" id="PF00139">
    <property type="entry name" value="Lectin_legB"/>
    <property type="match status" value="1"/>
</dbReference>
<evidence type="ECO:0000256" key="12">
    <source>
        <dbReference type="ARBA" id="ARBA00022840"/>
    </source>
</evidence>
<dbReference type="PROSITE" id="PS50011">
    <property type="entry name" value="PROTEIN_KINASE_DOM"/>
    <property type="match status" value="1"/>
</dbReference>
<keyword evidence="9" id="KW-0430">Lectin</keyword>
<keyword evidence="12 17" id="KW-0067">ATP-binding</keyword>
<evidence type="ECO:0000256" key="11">
    <source>
        <dbReference type="ARBA" id="ARBA00022777"/>
    </source>
</evidence>
<dbReference type="OMA" id="CYLAPAP"/>
<keyword evidence="11 21" id="KW-0418">Kinase</keyword>
<feature type="chain" id="PRO_5001602261" evidence="19">
    <location>
        <begin position="24"/>
        <end position="650"/>
    </location>
</feature>
<dbReference type="GO" id="GO:0005524">
    <property type="term" value="F:ATP binding"/>
    <property type="evidence" value="ECO:0007669"/>
    <property type="project" value="UniProtKB-UniRule"/>
</dbReference>
<reference evidence="21 22" key="1">
    <citation type="journal article" date="2013" name="Genome Biol.">
        <title>The genome sequence of the most widely cultivated cacao type and its use to identify candidate genes regulating pod color.</title>
        <authorList>
            <person name="Motamayor J.C."/>
            <person name="Mockaitis K."/>
            <person name="Schmutz J."/>
            <person name="Haiminen N."/>
            <person name="Iii D.L."/>
            <person name="Cornejo O."/>
            <person name="Findley S.D."/>
            <person name="Zheng P."/>
            <person name="Utro F."/>
            <person name="Royaert S."/>
            <person name="Saski C."/>
            <person name="Jenkins J."/>
            <person name="Podicheti R."/>
            <person name="Zhao M."/>
            <person name="Scheffler B.E."/>
            <person name="Stack J.C."/>
            <person name="Feltus F.A."/>
            <person name="Mustiga G.M."/>
            <person name="Amores F."/>
            <person name="Phillips W."/>
            <person name="Marelli J.P."/>
            <person name="May G.D."/>
            <person name="Shapiro H."/>
            <person name="Ma J."/>
            <person name="Bustamante C.D."/>
            <person name="Schnell R.J."/>
            <person name="Main D."/>
            <person name="Gilbert D."/>
            <person name="Parida L."/>
            <person name="Kuhn D.N."/>
        </authorList>
    </citation>
    <scope>NUCLEOTIDE SEQUENCE [LARGE SCALE GENOMIC DNA]</scope>
    <source>
        <strain evidence="22">cv. Matina 1-6</strain>
    </source>
</reference>
<dbReference type="HOGENOM" id="CLU_000288_62_6_1"/>
<dbReference type="STRING" id="3641.A0A061F680"/>
<dbReference type="Gramene" id="EOY12551">
    <property type="protein sequence ID" value="EOY12551"/>
    <property type="gene ID" value="TCM_031070"/>
</dbReference>
<feature type="domain" description="Protein kinase" evidence="20">
    <location>
        <begin position="340"/>
        <end position="616"/>
    </location>
</feature>
<dbReference type="Pfam" id="PF07714">
    <property type="entry name" value="PK_Tyr_Ser-Thr"/>
    <property type="match status" value="1"/>
</dbReference>
<evidence type="ECO:0000256" key="7">
    <source>
        <dbReference type="ARBA" id="ARBA00022692"/>
    </source>
</evidence>
<gene>
    <name evidence="21" type="ORF">TCM_031070</name>
</gene>
<feature type="signal peptide" evidence="19">
    <location>
        <begin position="1"/>
        <end position="23"/>
    </location>
</feature>
<evidence type="ECO:0000256" key="10">
    <source>
        <dbReference type="ARBA" id="ARBA00022741"/>
    </source>
</evidence>
<keyword evidence="13 18" id="KW-1133">Transmembrane helix</keyword>
<keyword evidence="15" id="KW-0675">Receptor</keyword>
<evidence type="ECO:0000256" key="19">
    <source>
        <dbReference type="SAM" id="SignalP"/>
    </source>
</evidence>
<evidence type="ECO:0000256" key="2">
    <source>
        <dbReference type="ARBA" id="ARBA00008536"/>
    </source>
</evidence>
<dbReference type="AlphaFoldDB" id="A0A061F680"/>
<keyword evidence="4" id="KW-1003">Cell membrane</keyword>
<dbReference type="CDD" id="cd14066">
    <property type="entry name" value="STKc_IRAK"/>
    <property type="match status" value="1"/>
</dbReference>
<dbReference type="eggNOG" id="ENOG502QQSK">
    <property type="taxonomic scope" value="Eukaryota"/>
</dbReference>
<feature type="binding site" evidence="17">
    <location>
        <position position="370"/>
    </location>
    <ligand>
        <name>ATP</name>
        <dbReference type="ChEBI" id="CHEBI:30616"/>
    </ligand>
</feature>
<dbReference type="GO" id="GO:0004674">
    <property type="term" value="F:protein serine/threonine kinase activity"/>
    <property type="evidence" value="ECO:0007669"/>
    <property type="project" value="UniProtKB-KW"/>
</dbReference>
<keyword evidence="22" id="KW-1185">Reference proteome</keyword>
<dbReference type="SUPFAM" id="SSF56112">
    <property type="entry name" value="Protein kinase-like (PK-like)"/>
    <property type="match status" value="1"/>
</dbReference>